<dbReference type="OrthoDB" id="269804at2759"/>
<dbReference type="SUPFAM" id="SSF75217">
    <property type="entry name" value="alpha/beta knot"/>
    <property type="match status" value="1"/>
</dbReference>
<dbReference type="GO" id="GO:0005880">
    <property type="term" value="C:nuclear microtubule"/>
    <property type="evidence" value="ECO:0007669"/>
    <property type="project" value="EnsemblFungi"/>
</dbReference>
<accession>J9DM33</accession>
<evidence type="ECO:0000256" key="1">
    <source>
        <dbReference type="ARBA" id="ARBA00008115"/>
    </source>
</evidence>
<dbReference type="VEuPathDB" id="MicrosporidiaDB:EDEG_02021"/>
<evidence type="ECO:0000313" key="9">
    <source>
        <dbReference type="EMBL" id="EJW03650.1"/>
    </source>
</evidence>
<dbReference type="PANTHER" id="PTHR12636">
    <property type="entry name" value="NEP1/MRA1"/>
    <property type="match status" value="1"/>
</dbReference>
<reference evidence="9 10" key="1">
    <citation type="submission" date="2011-08" db="EMBL/GenBank/DDBJ databases">
        <authorList>
            <person name="Liu Z.J."/>
            <person name="Shi F.L."/>
            <person name="Lu J.Q."/>
            <person name="Li M."/>
            <person name="Wang Z.L."/>
        </authorList>
    </citation>
    <scope>NUCLEOTIDE SEQUENCE [LARGE SCALE GENOMIC DNA]</scope>
    <source>
        <strain evidence="9 10">USNM 41457</strain>
    </source>
</reference>
<dbReference type="InterPro" id="IPR005304">
    <property type="entry name" value="Rbsml_bgen_MeTrfase_EMG1/NEP1"/>
</dbReference>
<comment type="caution">
    <text evidence="9">The sequence shown here is derived from an EMBL/GenBank/DDBJ whole genome shotgun (WGS) entry which is preliminary data.</text>
</comment>
<dbReference type="GO" id="GO:0034399">
    <property type="term" value="C:nuclear periphery"/>
    <property type="evidence" value="ECO:0007669"/>
    <property type="project" value="EnsemblFungi"/>
</dbReference>
<dbReference type="OMA" id="ECKFSND"/>
<evidence type="ECO:0000256" key="2">
    <source>
        <dbReference type="ARBA" id="ARBA00022517"/>
    </source>
</evidence>
<evidence type="ECO:0000256" key="8">
    <source>
        <dbReference type="ARBA" id="ARBA00022884"/>
    </source>
</evidence>
<evidence type="ECO:0000256" key="5">
    <source>
        <dbReference type="ARBA" id="ARBA00022679"/>
    </source>
</evidence>
<proteinExistence type="inferred from homology"/>
<evidence type="ECO:0000256" key="7">
    <source>
        <dbReference type="ARBA" id="ARBA00022730"/>
    </source>
</evidence>
<dbReference type="HOGENOM" id="CLU_055846_1_2_1"/>
<keyword evidence="5" id="KW-0808">Transferase</keyword>
<dbReference type="Gene3D" id="3.40.1280.10">
    <property type="match status" value="1"/>
</dbReference>
<dbReference type="Pfam" id="PF03587">
    <property type="entry name" value="EMG1"/>
    <property type="match status" value="1"/>
</dbReference>
<dbReference type="InParanoid" id="J9DM33"/>
<evidence type="ECO:0000256" key="4">
    <source>
        <dbReference type="ARBA" id="ARBA00022603"/>
    </source>
</evidence>
<keyword evidence="6" id="KW-0949">S-adenosyl-L-methionine</keyword>
<dbReference type="AlphaFoldDB" id="J9DM33"/>
<protein>
    <recommendedName>
        <fullName evidence="11">Ribosomal RNA small subunit methyltransferase NEP1</fullName>
    </recommendedName>
</protein>
<reference evidence="10" key="2">
    <citation type="submission" date="2015-07" db="EMBL/GenBank/DDBJ databases">
        <title>Contrasting host-pathogen interactions and genome evolution in two generalist and specialist microsporidian pathogens of mosquitoes.</title>
        <authorList>
            <consortium name="The Broad Institute Genomics Platform"/>
            <consortium name="The Broad Institute Genome Sequencing Center for Infectious Disease"/>
            <person name="Cuomo C.A."/>
            <person name="Sanscrainte N.D."/>
            <person name="Goldberg J.M."/>
            <person name="Heiman D."/>
            <person name="Young S."/>
            <person name="Zeng Q."/>
            <person name="Becnel J.J."/>
            <person name="Birren B.W."/>
        </authorList>
    </citation>
    <scope>NUCLEOTIDE SEQUENCE [LARGE SCALE GENOMIC DNA]</scope>
    <source>
        <strain evidence="10">USNM 41457</strain>
    </source>
</reference>
<keyword evidence="3" id="KW-0698">rRNA processing</keyword>
<keyword evidence="10" id="KW-1185">Reference proteome</keyword>
<dbReference type="GO" id="GO:0032040">
    <property type="term" value="C:small-subunit processome"/>
    <property type="evidence" value="ECO:0007669"/>
    <property type="project" value="EnsemblFungi"/>
</dbReference>
<keyword evidence="4" id="KW-0489">Methyltransferase</keyword>
<dbReference type="STRING" id="1003232.J9DM33"/>
<dbReference type="CDD" id="cd18088">
    <property type="entry name" value="Nep1-like"/>
    <property type="match status" value="1"/>
</dbReference>
<comment type="similarity">
    <text evidence="1">Belongs to the class IV-like SAM-binding methyltransferase superfamily. RNA methyltransferase NEP1 family.</text>
</comment>
<dbReference type="GO" id="GO:0019843">
    <property type="term" value="F:rRNA binding"/>
    <property type="evidence" value="ECO:0007669"/>
    <property type="project" value="UniProtKB-KW"/>
</dbReference>
<dbReference type="InterPro" id="IPR029026">
    <property type="entry name" value="tRNA_m1G_MTases_N"/>
</dbReference>
<organism evidence="9 10">
    <name type="scientific">Edhazardia aedis (strain USNM 41457)</name>
    <name type="common">Microsporidian parasite</name>
    <dbReference type="NCBI Taxonomy" id="1003232"/>
    <lineage>
        <taxon>Eukaryota</taxon>
        <taxon>Fungi</taxon>
        <taxon>Fungi incertae sedis</taxon>
        <taxon>Microsporidia</taxon>
        <taxon>Edhazardia</taxon>
    </lineage>
</organism>
<dbReference type="GO" id="GO:0000447">
    <property type="term" value="P:endonucleolytic cleavage in ITS1 to separate SSU-rRNA from 5.8S rRNA and LSU-rRNA from tricistronic rRNA transcript (SSU-rRNA, 5.8S rRNA, LSU-rRNA)"/>
    <property type="evidence" value="ECO:0007669"/>
    <property type="project" value="EnsemblFungi"/>
</dbReference>
<dbReference type="PANTHER" id="PTHR12636:SF5">
    <property type="entry name" value="RIBOSOMAL RNA SMALL SUBUNIT METHYLTRANSFERASE NEP1"/>
    <property type="match status" value="1"/>
</dbReference>
<dbReference type="GO" id="GO:0000472">
    <property type="term" value="P:endonucleolytic cleavage to generate mature 5'-end of SSU-rRNA from (SSU-rRNA, 5.8S rRNA, LSU-rRNA)"/>
    <property type="evidence" value="ECO:0007669"/>
    <property type="project" value="EnsemblFungi"/>
</dbReference>
<keyword evidence="2" id="KW-0690">Ribosome biogenesis</keyword>
<dbReference type="GO" id="GO:0005737">
    <property type="term" value="C:cytoplasm"/>
    <property type="evidence" value="ECO:0007669"/>
    <property type="project" value="EnsemblFungi"/>
</dbReference>
<sequence length="212" mass="23780">MDQIVFVICQASLTQNTCKHSKGPRSKRCFNCLFKPNSVSRDKKKSNYKSERTDITHQCLLTLLDSPLNKAGKLKVFIHTTQNALIEVNPATRIPRTLSRFNGLMSQLLSKLKIRAVTGEVLLKVIKNPVTNYLTPNAVRVELCQVGSKINKDELIKKMDRGYVFFVNAIPSGEDGTCEYAEIKMKVSDYGLSAALCCGKVCNIFEEILNIF</sequence>
<evidence type="ECO:0000256" key="3">
    <source>
        <dbReference type="ARBA" id="ARBA00022552"/>
    </source>
</evidence>
<keyword evidence="7" id="KW-0699">rRNA-binding</keyword>
<evidence type="ECO:0000256" key="6">
    <source>
        <dbReference type="ARBA" id="ARBA00022691"/>
    </source>
</evidence>
<gene>
    <name evidence="9" type="ORF">EDEG_02021</name>
</gene>
<dbReference type="GO" id="GO:0000480">
    <property type="term" value="P:endonucleolytic cleavage in 5'-ETS of tricistronic rRNA transcript (SSU-rRNA, 5.8S rRNA, LSU-rRNA)"/>
    <property type="evidence" value="ECO:0007669"/>
    <property type="project" value="EnsemblFungi"/>
</dbReference>
<dbReference type="GO" id="GO:0070475">
    <property type="term" value="P:rRNA base methylation"/>
    <property type="evidence" value="ECO:0007669"/>
    <property type="project" value="EnsemblFungi"/>
</dbReference>
<evidence type="ECO:0008006" key="11">
    <source>
        <dbReference type="Google" id="ProtNLM"/>
    </source>
</evidence>
<dbReference type="EMBL" id="AFBI03000033">
    <property type="protein sequence ID" value="EJW03650.1"/>
    <property type="molecule type" value="Genomic_DNA"/>
</dbReference>
<dbReference type="Proteomes" id="UP000003163">
    <property type="component" value="Unassembled WGS sequence"/>
</dbReference>
<evidence type="ECO:0000313" key="10">
    <source>
        <dbReference type="Proteomes" id="UP000003163"/>
    </source>
</evidence>
<dbReference type="GO" id="GO:0042802">
    <property type="term" value="F:identical protein binding"/>
    <property type="evidence" value="ECO:0007669"/>
    <property type="project" value="EnsemblFungi"/>
</dbReference>
<name>J9DM33_EDHAE</name>
<keyword evidence="8" id="KW-0694">RNA-binding</keyword>
<dbReference type="GO" id="GO:0070037">
    <property type="term" value="F:rRNA (pseudouridine) methyltransferase activity"/>
    <property type="evidence" value="ECO:0007669"/>
    <property type="project" value="EnsemblFungi"/>
</dbReference>
<dbReference type="InterPro" id="IPR029028">
    <property type="entry name" value="Alpha/beta_knot_MTases"/>
</dbReference>
<dbReference type="GO" id="GO:0030686">
    <property type="term" value="C:90S preribosome"/>
    <property type="evidence" value="ECO:0007669"/>
    <property type="project" value="EnsemblFungi"/>
</dbReference>